<feature type="domain" description="TrwC relaxase" evidence="2">
    <location>
        <begin position="13"/>
        <end position="283"/>
    </location>
</feature>
<comment type="caution">
    <text evidence="3">The sequence shown here is derived from an EMBL/GenBank/DDBJ whole genome shotgun (WGS) entry which is preliminary data.</text>
</comment>
<dbReference type="RefSeq" id="WP_106165025.1">
    <property type="nucleotide sequence ID" value="NZ_JBLWXK010000015.1"/>
</dbReference>
<dbReference type="SUPFAM" id="SSF52540">
    <property type="entry name" value="P-loop containing nucleoside triphosphate hydrolases"/>
    <property type="match status" value="4"/>
</dbReference>
<dbReference type="OrthoDB" id="98563at2"/>
<dbReference type="PANTHER" id="PTHR43788">
    <property type="entry name" value="DNA2/NAM7 HELICASE FAMILY MEMBER"/>
    <property type="match status" value="1"/>
</dbReference>
<dbReference type="Pfam" id="PF13604">
    <property type="entry name" value="AAA_30"/>
    <property type="match status" value="2"/>
</dbReference>
<dbReference type="InterPro" id="IPR014862">
    <property type="entry name" value="TrwC"/>
</dbReference>
<feature type="region of interest" description="Disordered" evidence="1">
    <location>
        <begin position="1533"/>
        <end position="1571"/>
    </location>
</feature>
<dbReference type="InterPro" id="IPR050534">
    <property type="entry name" value="Coronavir_polyprotein_1ab"/>
</dbReference>
<feature type="region of interest" description="Disordered" evidence="1">
    <location>
        <begin position="296"/>
        <end position="328"/>
    </location>
</feature>
<feature type="compositionally biased region" description="Basic and acidic residues" evidence="1">
    <location>
        <begin position="1535"/>
        <end position="1564"/>
    </location>
</feature>
<evidence type="ECO:0000256" key="1">
    <source>
        <dbReference type="SAM" id="MobiDB-lite"/>
    </source>
</evidence>
<dbReference type="EMBL" id="PVUF01000014">
    <property type="protein sequence ID" value="PRZ45607.1"/>
    <property type="molecule type" value="Genomic_DNA"/>
</dbReference>
<dbReference type="InterPro" id="IPR027417">
    <property type="entry name" value="P-loop_NTPase"/>
</dbReference>
<reference evidence="3 4" key="1">
    <citation type="submission" date="2018-03" db="EMBL/GenBank/DDBJ databases">
        <title>Genomic Encyclopedia of Archaeal and Bacterial Type Strains, Phase II (KMG-II): from individual species to whole genera.</title>
        <authorList>
            <person name="Goeker M."/>
        </authorList>
    </citation>
    <scope>NUCLEOTIDE SEQUENCE [LARGE SCALE GENOMIC DNA]</scope>
    <source>
        <strain evidence="3 4">DSM 25328</strain>
    </source>
</reference>
<accession>A0A2T1AAQ9</accession>
<dbReference type="Pfam" id="PF08751">
    <property type="entry name" value="TrwC"/>
    <property type="match status" value="1"/>
</dbReference>
<dbReference type="CDD" id="cd18809">
    <property type="entry name" value="SF1_C_RecD"/>
    <property type="match status" value="2"/>
</dbReference>
<dbReference type="SUPFAM" id="SSF55464">
    <property type="entry name" value="Origin of replication-binding domain, RBD-like"/>
    <property type="match status" value="1"/>
</dbReference>
<name>A0A2T1AAQ9_TRISK</name>
<evidence type="ECO:0000313" key="4">
    <source>
        <dbReference type="Proteomes" id="UP000237718"/>
    </source>
</evidence>
<proteinExistence type="predicted"/>
<evidence type="ECO:0000313" key="3">
    <source>
        <dbReference type="EMBL" id="PRZ45607.1"/>
    </source>
</evidence>
<dbReference type="Gene3D" id="3.40.50.300">
    <property type="entry name" value="P-loop containing nucleotide triphosphate hydrolases"/>
    <property type="match status" value="4"/>
</dbReference>
<protein>
    <submittedName>
        <fullName evidence="3">Conjugative relaxase-like TrwC/TraI family protein</fullName>
    </submittedName>
</protein>
<evidence type="ECO:0000259" key="2">
    <source>
        <dbReference type="Pfam" id="PF08751"/>
    </source>
</evidence>
<organism evidence="3 4">
    <name type="scientific">Tritonibacter scottomollicae</name>
    <name type="common">Epibacterium scottomollicae</name>
    <dbReference type="NCBI Taxonomy" id="483013"/>
    <lineage>
        <taxon>Bacteria</taxon>
        <taxon>Pseudomonadati</taxon>
        <taxon>Pseudomonadota</taxon>
        <taxon>Alphaproteobacteria</taxon>
        <taxon>Rhodobacterales</taxon>
        <taxon>Paracoccaceae</taxon>
        <taxon>Tritonibacter</taxon>
    </lineage>
</organism>
<dbReference type="InterPro" id="IPR014059">
    <property type="entry name" value="TraI/TrwC_relax"/>
</dbReference>
<dbReference type="NCBIfam" id="TIGR02686">
    <property type="entry name" value="relax_trwC"/>
    <property type="match status" value="1"/>
</dbReference>
<gene>
    <name evidence="3" type="ORF">CLV89_11458</name>
</gene>
<dbReference type="NCBIfam" id="NF041492">
    <property type="entry name" value="MobF"/>
    <property type="match status" value="1"/>
</dbReference>
<dbReference type="Gene3D" id="2.30.30.940">
    <property type="match status" value="2"/>
</dbReference>
<dbReference type="Proteomes" id="UP000237718">
    <property type="component" value="Unassembled WGS sequence"/>
</dbReference>
<sequence length="1595" mass="174393">MMSISNVSAGAAASGYYKEEGYYKAGSEEGQKAATWFGKAAEENGLTGFVDDKQFAQFLDGEAPDGKLMGRYVDGERQHRPGLDLTFSASKSASVAALVIGDNRIIEAHDAAVRSAMTVVEERFIKTRFQQDGEITTKNAEGIIAGIYRHDTSRALDPNLHSHAVIANMAKNENDGFTAIRNEAVFNNRKLITEIYRSDFENRMKEHGIATERGRYGEVNISGIPREVTETFSKRRQEILNALDNKGVEYSADTASKATLATRAAKHKNLDREALRADWRSDALAAGLSRDQLERGTIENAPIAPTAPTPIPRSVQEAEQTPQSDPKEASLVAGIVSWMKNLVAAPQQQQPKAQTTPDTIEGRAVSKAIEHVSERHSVYERSTLTAAALRFSSGTNLEKLDKEIDRRIEAGDLYANGKNGEHLTDRASVAVEKAVLQTWKDSEQTPGLDLNSRHAKSGIPDLSATLAKESTLTAGQLAALETSLSGQGRYVGVQGYAGSGKTYMVEKLSELAGQAGYEVKGFAPSLQAVKELDTALPGSSTLARVVNSERNYPQKVDNSRSILLVDESSMVSARDMRSFMDYAERTNAARVVLVGDTKQLDAVSAGQPFAQLQETGMRTAVMDEIRRQRDGTLREAVYDTVRGDIAGAFAKLENNIHKAENPQQAAAEKYLSLPADERSETRILTLTNASRAEINAVVRDGLKQEGSLASEGVTVSGLAPRPMTAVERSDAQSYAAGDVLQSLVSSKDHGLSKNALYIVQEADTKTNSLTVARESDGVRLDIPLNGMTGNKELGASFMAYRPEDRELSAGDAVRIRITDKANDLSNGERAKITSVEDGAIGLETSNGKQIQLNAQSLGARGLEHDYAATAHSVQGETVDRVIVSMNGGDRLATQKGFYVEISRARDEAVLYTDNRAALARNIAENTGIQTTALATQIESQKPREEIIDSVQAVDRAVEHISERDSAYSRGHLTITALQFAYGSSFDQVDKEINTRIKDGRLFVSGDEGEMLTDKASVDLERSIIATWQASEKSGGLDLPSEQGRNGESLLSRRLNVVRSLTDGQRSSIETALTGEGRYVGIQGYAGTGKTYMLERMSHYAAQAGYDVKGMAPSHQAVHELASVLGSAETLAKITTAERHHPQDVDNSKTILVVDEASMASAQDLRSFMDYAERTGAPRVVLVGDTQQLDSVAAGQPYAQLQNAGMRTAVMDEIRRQRNDDLKAAVHHSIRQEIQPAFSRMEGNVLQVENLSIDAAERYLLLSPSEREGTRILTLTNASRSEINSVVRDGLWQEGRLKGEEVELKGLQNRQLTETQLADARSYTPGDLVLSVATSKEFGLQKNNLYVVQQSDHQRNRLIVQHEETGEKSILPLDAKFNRRDLGKALVAYDRENREMAAGDQVRFRITDPEAGVTNGVRVEIKSTSGGIIEAKALDGSTISVPQNSIAARGMEHDYAATAHAVQGESVDRVIVAMNSTERLATQKSFYVEISRARDEAVLLTDDPDRLSKTIEKQTGIRPTALDTWMDGRLIGVREQQPEEEKAKDQQQEKAEPEKEKTIRDREPDAPTLPGLFEAKLKEFEKQAELVLQRQKEIER</sequence>